<keyword evidence="3" id="KW-1185">Reference proteome</keyword>
<dbReference type="AlphaFoldDB" id="A0A2J6QTW6"/>
<sequence length="265" mass="30112">MIEKDNFGDTVYRNIISTLRLPHGLLDGMRIRLRRQRPQVPPGKTRVEWQCTCRKTIYDDFIELVPGAAERMKRTLTSFDSGSRNISRVHSFSSTFSAGIKSITSFFTLSSRSTENSLPVHEQHVPLSEGNPTPHDPNASKPEPQFLPICYNEGRYATRLMQPDLVTQNIDSDRALFKLLRKSYKATKGKLSSCSLQTLSSIRFVHFELYCSALVDVRKVDDIPPPEHVEYRYAPVPPELIPPSMSISLSQTIKSFVLTYDSSWS</sequence>
<protein>
    <submittedName>
        <fullName evidence="2">Uncharacterized protein</fullName>
    </submittedName>
</protein>
<dbReference type="EMBL" id="KZ613972">
    <property type="protein sequence ID" value="PMD29704.1"/>
    <property type="molecule type" value="Genomic_DNA"/>
</dbReference>
<gene>
    <name evidence="2" type="ORF">L207DRAFT_235775</name>
</gene>
<evidence type="ECO:0000256" key="1">
    <source>
        <dbReference type="SAM" id="MobiDB-lite"/>
    </source>
</evidence>
<evidence type="ECO:0000313" key="2">
    <source>
        <dbReference type="EMBL" id="PMD29704.1"/>
    </source>
</evidence>
<accession>A0A2J6QTW6</accession>
<proteinExistence type="predicted"/>
<name>A0A2J6QTW6_HYAVF</name>
<dbReference type="OrthoDB" id="9988102at2759"/>
<evidence type="ECO:0000313" key="3">
    <source>
        <dbReference type="Proteomes" id="UP000235786"/>
    </source>
</evidence>
<reference evidence="2 3" key="1">
    <citation type="submission" date="2016-04" db="EMBL/GenBank/DDBJ databases">
        <title>A degradative enzymes factory behind the ericoid mycorrhizal symbiosis.</title>
        <authorList>
            <consortium name="DOE Joint Genome Institute"/>
            <person name="Martino E."/>
            <person name="Morin E."/>
            <person name="Grelet G."/>
            <person name="Kuo A."/>
            <person name="Kohler A."/>
            <person name="Daghino S."/>
            <person name="Barry K."/>
            <person name="Choi C."/>
            <person name="Cichocki N."/>
            <person name="Clum A."/>
            <person name="Copeland A."/>
            <person name="Hainaut M."/>
            <person name="Haridas S."/>
            <person name="Labutti K."/>
            <person name="Lindquist E."/>
            <person name="Lipzen A."/>
            <person name="Khouja H.-R."/>
            <person name="Murat C."/>
            <person name="Ohm R."/>
            <person name="Olson A."/>
            <person name="Spatafora J."/>
            <person name="Veneault-Fourrey C."/>
            <person name="Henrissat B."/>
            <person name="Grigoriev I."/>
            <person name="Martin F."/>
            <person name="Perotto S."/>
        </authorList>
    </citation>
    <scope>NUCLEOTIDE SEQUENCE [LARGE SCALE GENOMIC DNA]</scope>
    <source>
        <strain evidence="2 3">F</strain>
    </source>
</reference>
<feature type="region of interest" description="Disordered" evidence="1">
    <location>
        <begin position="118"/>
        <end position="143"/>
    </location>
</feature>
<dbReference type="Proteomes" id="UP000235786">
    <property type="component" value="Unassembled WGS sequence"/>
</dbReference>
<organism evidence="2 3">
    <name type="scientific">Hyaloscypha variabilis (strain UAMH 11265 / GT02V1 / F)</name>
    <name type="common">Meliniomyces variabilis</name>
    <dbReference type="NCBI Taxonomy" id="1149755"/>
    <lineage>
        <taxon>Eukaryota</taxon>
        <taxon>Fungi</taxon>
        <taxon>Dikarya</taxon>
        <taxon>Ascomycota</taxon>
        <taxon>Pezizomycotina</taxon>
        <taxon>Leotiomycetes</taxon>
        <taxon>Helotiales</taxon>
        <taxon>Hyaloscyphaceae</taxon>
        <taxon>Hyaloscypha</taxon>
        <taxon>Hyaloscypha variabilis</taxon>
    </lineage>
</organism>